<protein>
    <recommendedName>
        <fullName evidence="4">Centromere protein J C-terminal domain-containing protein</fullName>
    </recommendedName>
</protein>
<comment type="similarity">
    <text evidence="1">Belongs to the TCP10 family.</text>
</comment>
<dbReference type="AlphaFoldDB" id="A0A7S4JIU0"/>
<feature type="region of interest" description="Disordered" evidence="3">
    <location>
        <begin position="763"/>
        <end position="787"/>
    </location>
</feature>
<feature type="region of interest" description="Disordered" evidence="3">
    <location>
        <begin position="651"/>
        <end position="730"/>
    </location>
</feature>
<accession>A0A7S4JIU0</accession>
<gene>
    <name evidence="5" type="ORF">OAUR00152_LOCUS28407</name>
</gene>
<feature type="region of interest" description="Disordered" evidence="3">
    <location>
        <begin position="358"/>
        <end position="391"/>
    </location>
</feature>
<dbReference type="EMBL" id="HBKQ01041186">
    <property type="protein sequence ID" value="CAE2264807.1"/>
    <property type="molecule type" value="Transcribed_RNA"/>
</dbReference>
<feature type="compositionally biased region" description="Basic and acidic residues" evidence="3">
    <location>
        <begin position="310"/>
        <end position="322"/>
    </location>
</feature>
<reference evidence="5" key="1">
    <citation type="submission" date="2021-01" db="EMBL/GenBank/DDBJ databases">
        <authorList>
            <person name="Corre E."/>
            <person name="Pelletier E."/>
            <person name="Niang G."/>
            <person name="Scheremetjew M."/>
            <person name="Finn R."/>
            <person name="Kale V."/>
            <person name="Holt S."/>
            <person name="Cochrane G."/>
            <person name="Meng A."/>
            <person name="Brown T."/>
            <person name="Cohen L."/>
        </authorList>
    </citation>
    <scope>NUCLEOTIDE SEQUENCE</scope>
    <source>
        <strain evidence="5">Isolate 1302-5</strain>
    </source>
</reference>
<evidence type="ECO:0000259" key="4">
    <source>
        <dbReference type="Pfam" id="PF07202"/>
    </source>
</evidence>
<sequence length="960" mass="107134">MIAAKPLEGFIEKDAAVDAQDETPPPPPQLSTIDFAHDPCHGVVELMLQEGHTFGTDTMRAMGGADEALANSVSCVNMCDESVLECSRNESTCAPEQVHLNISPQLPKSASSDGVNGVPYGDIGILRGQDHPSPNSGKYLSECSILDQSGPPLLQSSQRKELLRFLKCVPPHYQSDNSICPGIEAYLQAENNTERGISKEVAHNSTHDADLGVWPIEGESQATLPSTLTSEDDPLCTRGCTMTMNEMITLGERQMSLQQARAEGVGAVYNQYNTIPNISNLDDGIQVGGARNKPPALHAERKPFLRKGSRKEPTALHRKQSEEPSAIARIGETSPVQSNLKHLEKMQEDQIKQLEDRMRRRENARHAQQERKRQQLAARRRETGGKAEVRQNIERTVGAQCNDVDVEKSRDKVEEEASQLLCESPVSCSTQDENCVARKSPDLEESNDIMSESRPVIMPAPKSTSNVSSVRSPLKPRKKLNKNDENANNNRGCDEKWQVLKSMKRRQELALREAERERETARAWAASERESIKKWATEQRALIKKERHRAANAAMATQREMHQQQRQRDALNARTNIQEQNRAEVERLKTTIKKLRLEADAAKNRHKVQEKKLKVELSQKNQQIKQLEFQLASIKDGALSVNKSLHTAAEESALRIPRSQNSEPDYSELGSKCDQTRGDKSLLTVPNSEANQAAREASPKGSQKDIVQEENASELQPPKKNDFESREGQCDAGRAVEDAYNALMDEPTEQWLERHLAGIRRANASAAQETHSSGNGVPSQPVDSCGRESKLIPSTIQCSSFRKEYDVTKYCDNSQIPYHLRSEEAGGGNPQEKARTEQRFPDGTRVVKYRNGTEKRICADGSTLIKFSNGDTKTSYPQSGKVTYYYASAETTHTAFSGGVEQYEFPNGQHEKHHPDGRREIIFPDKTRKLVFPNGSSETNFADGIRVMEYPDGTKQIKRF</sequence>
<evidence type="ECO:0000256" key="2">
    <source>
        <dbReference type="SAM" id="Coils"/>
    </source>
</evidence>
<feature type="region of interest" description="Disordered" evidence="3">
    <location>
        <begin position="456"/>
        <end position="492"/>
    </location>
</feature>
<feature type="compositionally biased region" description="Polar residues" evidence="3">
    <location>
        <begin position="462"/>
        <end position="471"/>
    </location>
</feature>
<feature type="coiled-coil region" evidence="2">
    <location>
        <begin position="554"/>
        <end position="630"/>
    </location>
</feature>
<dbReference type="Gene3D" id="2.60.450.20">
    <property type="match status" value="1"/>
</dbReference>
<feature type="compositionally biased region" description="Basic and acidic residues" evidence="3">
    <location>
        <begin position="717"/>
        <end position="730"/>
    </location>
</feature>
<evidence type="ECO:0000256" key="3">
    <source>
        <dbReference type="SAM" id="MobiDB-lite"/>
    </source>
</evidence>
<feature type="compositionally biased region" description="Polar residues" evidence="3">
    <location>
        <begin position="765"/>
        <end position="782"/>
    </location>
</feature>
<dbReference type="PANTHER" id="PTHR10331:SF6">
    <property type="entry name" value="SPINDLE ASSEMBLY ABNORMAL 4"/>
    <property type="match status" value="1"/>
</dbReference>
<feature type="domain" description="Centromere protein J C-terminal" evidence="4">
    <location>
        <begin position="899"/>
        <end position="930"/>
    </location>
</feature>
<dbReference type="Pfam" id="PF07202">
    <property type="entry name" value="Tcp10_C"/>
    <property type="match status" value="1"/>
</dbReference>
<dbReference type="InterPro" id="IPR009852">
    <property type="entry name" value="CENPJ_C_dom"/>
</dbReference>
<feature type="region of interest" description="Disordered" evidence="3">
    <location>
        <begin position="305"/>
        <end position="337"/>
    </location>
</feature>
<keyword evidence="2" id="KW-0175">Coiled coil</keyword>
<evidence type="ECO:0000313" key="5">
    <source>
        <dbReference type="EMBL" id="CAE2264807.1"/>
    </source>
</evidence>
<proteinExistence type="inferred from homology"/>
<dbReference type="InterPro" id="IPR026581">
    <property type="entry name" value="TCP10L/CENPJ"/>
</dbReference>
<organism evidence="5">
    <name type="scientific">Odontella aurita</name>
    <dbReference type="NCBI Taxonomy" id="265563"/>
    <lineage>
        <taxon>Eukaryota</taxon>
        <taxon>Sar</taxon>
        <taxon>Stramenopiles</taxon>
        <taxon>Ochrophyta</taxon>
        <taxon>Bacillariophyta</taxon>
        <taxon>Mediophyceae</taxon>
        <taxon>Biddulphiophycidae</taxon>
        <taxon>Eupodiscales</taxon>
        <taxon>Odontellaceae</taxon>
        <taxon>Odontella</taxon>
    </lineage>
</organism>
<name>A0A7S4JIU0_9STRA</name>
<evidence type="ECO:0000256" key="1">
    <source>
        <dbReference type="ARBA" id="ARBA00005627"/>
    </source>
</evidence>
<dbReference type="InterPro" id="IPR047002">
    <property type="entry name" value="Tcp10_C_sf"/>
</dbReference>
<dbReference type="PANTHER" id="PTHR10331">
    <property type="entry name" value="T COMPLEX PROTEIN 10"/>
    <property type="match status" value="1"/>
</dbReference>